<feature type="transmembrane region" description="Helical" evidence="1">
    <location>
        <begin position="110"/>
        <end position="132"/>
    </location>
</feature>
<comment type="caution">
    <text evidence="2">The sequence shown here is derived from an EMBL/GenBank/DDBJ whole genome shotgun (WGS) entry which is preliminary data.</text>
</comment>
<protein>
    <submittedName>
        <fullName evidence="2">Uncharacterized protein</fullName>
    </submittedName>
</protein>
<dbReference type="EMBL" id="CAJNDS010000212">
    <property type="protein sequence ID" value="CAE7029077.1"/>
    <property type="molecule type" value="Genomic_DNA"/>
</dbReference>
<dbReference type="Proteomes" id="UP000604046">
    <property type="component" value="Unassembled WGS sequence"/>
</dbReference>
<keyword evidence="1" id="KW-1133">Transmembrane helix</keyword>
<evidence type="ECO:0000313" key="2">
    <source>
        <dbReference type="EMBL" id="CAE7029077.1"/>
    </source>
</evidence>
<name>A0A812IBA8_9DINO</name>
<organism evidence="2 3">
    <name type="scientific">Symbiodinium natans</name>
    <dbReference type="NCBI Taxonomy" id="878477"/>
    <lineage>
        <taxon>Eukaryota</taxon>
        <taxon>Sar</taxon>
        <taxon>Alveolata</taxon>
        <taxon>Dinophyceae</taxon>
        <taxon>Suessiales</taxon>
        <taxon>Symbiodiniaceae</taxon>
        <taxon>Symbiodinium</taxon>
    </lineage>
</organism>
<evidence type="ECO:0000256" key="1">
    <source>
        <dbReference type="SAM" id="Phobius"/>
    </source>
</evidence>
<sequence length="228" mass="25037">MDREQVDEVLTQFEATTASIKGIESKMSKVSQYMEAVQAQRRSLSAHAEVTSSLIDGLGESIADQSEAIFGYFTSSFDHFAGLVETLETSLFNLKLQDAPRQMQQEFGPLLMPAVVLMVIITASNCYFGFLLASDDQLSAELIVWHTGVFVCVCVCVRTRACVRHSLCTCGDCLKKSLSVERSGDKLQLDVPSRSKQARRELVRAPATPLQLPHCAVKKCAALLSRAV</sequence>
<dbReference type="OrthoDB" id="419323at2759"/>
<feature type="transmembrane region" description="Helical" evidence="1">
    <location>
        <begin position="138"/>
        <end position="157"/>
    </location>
</feature>
<keyword evidence="3" id="KW-1185">Reference proteome</keyword>
<keyword evidence="1" id="KW-0472">Membrane</keyword>
<reference evidence="2" key="1">
    <citation type="submission" date="2021-02" db="EMBL/GenBank/DDBJ databases">
        <authorList>
            <person name="Dougan E. K."/>
            <person name="Rhodes N."/>
            <person name="Thang M."/>
            <person name="Chan C."/>
        </authorList>
    </citation>
    <scope>NUCLEOTIDE SEQUENCE</scope>
</reference>
<keyword evidence="1" id="KW-0812">Transmembrane</keyword>
<gene>
    <name evidence="2" type="ORF">SNAT2548_LOCUS3475</name>
</gene>
<dbReference type="AlphaFoldDB" id="A0A812IBA8"/>
<evidence type="ECO:0000313" key="3">
    <source>
        <dbReference type="Proteomes" id="UP000604046"/>
    </source>
</evidence>
<proteinExistence type="predicted"/>
<accession>A0A812IBA8</accession>